<dbReference type="PANTHER" id="PTHR10903:SF184">
    <property type="entry name" value="GTP-BINDING PROTEIN A"/>
    <property type="match status" value="1"/>
</dbReference>
<feature type="domain" description="AIG1-type G" evidence="6">
    <location>
        <begin position="45"/>
        <end position="260"/>
    </location>
</feature>
<dbReference type="VEuPathDB" id="VectorBase:BGLAX_038393"/>
<accession>A0A2C9JXI8</accession>
<proteinExistence type="inferred from homology"/>
<evidence type="ECO:0000256" key="5">
    <source>
        <dbReference type="SAM" id="Phobius"/>
    </source>
</evidence>
<evidence type="ECO:0000259" key="6">
    <source>
        <dbReference type="PROSITE" id="PS51720"/>
    </source>
</evidence>
<dbReference type="InterPro" id="IPR027417">
    <property type="entry name" value="P-loop_NTPase"/>
</dbReference>
<gene>
    <name evidence="7" type="primary">106072017</name>
</gene>
<feature type="region of interest" description="Disordered" evidence="4">
    <location>
        <begin position="1"/>
        <end position="40"/>
    </location>
</feature>
<dbReference type="InterPro" id="IPR045058">
    <property type="entry name" value="GIMA/IAN/Toc"/>
</dbReference>
<keyword evidence="3" id="KW-0342">GTP-binding</keyword>
<keyword evidence="5" id="KW-0472">Membrane</keyword>
<evidence type="ECO:0000256" key="2">
    <source>
        <dbReference type="ARBA" id="ARBA00022741"/>
    </source>
</evidence>
<dbReference type="KEGG" id="bgt:106072017"/>
<organism evidence="7 8">
    <name type="scientific">Biomphalaria glabrata</name>
    <name type="common">Bloodfluke planorb</name>
    <name type="synonym">Freshwater snail</name>
    <dbReference type="NCBI Taxonomy" id="6526"/>
    <lineage>
        <taxon>Eukaryota</taxon>
        <taxon>Metazoa</taxon>
        <taxon>Spiralia</taxon>
        <taxon>Lophotrochozoa</taxon>
        <taxon>Mollusca</taxon>
        <taxon>Gastropoda</taxon>
        <taxon>Heterobranchia</taxon>
        <taxon>Euthyneura</taxon>
        <taxon>Panpulmonata</taxon>
        <taxon>Hygrophila</taxon>
        <taxon>Lymnaeoidea</taxon>
        <taxon>Planorbidae</taxon>
        <taxon>Biomphalaria</taxon>
    </lineage>
</organism>
<dbReference type="AlphaFoldDB" id="A0A2C9JXI8"/>
<protein>
    <recommendedName>
        <fullName evidence="6">AIG1-type G domain-containing protein</fullName>
    </recommendedName>
</protein>
<dbReference type="InterPro" id="IPR006703">
    <property type="entry name" value="G_AIG1"/>
</dbReference>
<dbReference type="Pfam" id="PF04548">
    <property type="entry name" value="AIG1"/>
    <property type="match status" value="1"/>
</dbReference>
<dbReference type="SUPFAM" id="SSF52540">
    <property type="entry name" value="P-loop containing nucleoside triphosphate hydrolases"/>
    <property type="match status" value="1"/>
</dbReference>
<dbReference type="EnsemblMetazoa" id="BGLB009639-RC">
    <property type="protein sequence ID" value="BGLB009639-PC"/>
    <property type="gene ID" value="BGLB009639"/>
</dbReference>
<reference evidence="7" key="1">
    <citation type="submission" date="2020-05" db="UniProtKB">
        <authorList>
            <consortium name="EnsemblMetazoa"/>
        </authorList>
    </citation>
    <scope>IDENTIFICATION</scope>
    <source>
        <strain evidence="7">BB02</strain>
    </source>
</reference>
<dbReference type="PROSITE" id="PS51720">
    <property type="entry name" value="G_AIG1"/>
    <property type="match status" value="1"/>
</dbReference>
<dbReference type="VEuPathDB" id="VectorBase:BGLB009639"/>
<keyword evidence="2" id="KW-0547">Nucleotide-binding</keyword>
<name>A0A2C9JXI8_BIOGL</name>
<feature type="transmembrane region" description="Helical" evidence="5">
    <location>
        <begin position="503"/>
        <end position="531"/>
    </location>
</feature>
<evidence type="ECO:0000256" key="1">
    <source>
        <dbReference type="ARBA" id="ARBA00008535"/>
    </source>
</evidence>
<sequence length="581" mass="66108">MSSNQESLTSMSSNQESLTSMSSNQESLTSMSSNQESLTSMSSNQESLTFLLLGKTGMGKSLTGNVILGKTVFKDDDQSGSVTEKVEKASAVVDGNNLTVIDTPGVMHTDLNVNEATLKVCKDMTDAVLECPEDGKVALIIVWKYGDRFTQEHKTILSILKQLFGEDNLSKSCIILVTFGDLFEDKYKGKKIFEDWVNEQTQELGLLFSHVHHRCILFDNESECLQAVESQRQKLIDLVNTLDQSYTKSKFSSLKKQHNRLILEAKLPQLQSEYLERELRIVNSFHVIRPAAECIERLSEILSEVGTCLTDLNQIDDPKDIFYSEGEPRIFDVIRARLEDLQTQVERKIAFQKMEDQIDALLEKLKGLNDKKFHDISNLDEELSPLTSEVERNEDFYSLRPKVGIAKEVLLLMKRNNATIKLRAELDKLIKKVENTDIRTFFSKRTFGPLDTQLFKLTLETLKENTTLGTLHEVNEHLEDVRKCLNYRRQDNLQWKVFTSQTAIYGAAGLASLAVPVIAPIAATLYALTVLGHAHEIQRSRNKRLRSNKHHPDSEDARSLPWFLRRARLFTKGRRENRSSD</sequence>
<keyword evidence="5" id="KW-1133">Transmembrane helix</keyword>
<evidence type="ECO:0000256" key="4">
    <source>
        <dbReference type="SAM" id="MobiDB-lite"/>
    </source>
</evidence>
<dbReference type="PANTHER" id="PTHR10903">
    <property type="entry name" value="GTPASE, IMAP FAMILY MEMBER-RELATED"/>
    <property type="match status" value="1"/>
</dbReference>
<evidence type="ECO:0000256" key="3">
    <source>
        <dbReference type="ARBA" id="ARBA00023134"/>
    </source>
</evidence>
<dbReference type="Gene3D" id="3.40.50.300">
    <property type="entry name" value="P-loop containing nucleotide triphosphate hydrolases"/>
    <property type="match status" value="1"/>
</dbReference>
<dbReference type="GO" id="GO:0005525">
    <property type="term" value="F:GTP binding"/>
    <property type="evidence" value="ECO:0007669"/>
    <property type="project" value="UniProtKB-KW"/>
</dbReference>
<comment type="similarity">
    <text evidence="1">Belongs to the TRAFAC class TrmE-Era-EngA-EngB-Septin-like GTPase superfamily. AIG1/Toc34/Toc159-like paraseptin GTPase family. IAN subfamily.</text>
</comment>
<keyword evidence="5" id="KW-0812">Transmembrane</keyword>
<dbReference type="Proteomes" id="UP000076420">
    <property type="component" value="Unassembled WGS sequence"/>
</dbReference>
<evidence type="ECO:0000313" key="8">
    <source>
        <dbReference type="Proteomes" id="UP000076420"/>
    </source>
</evidence>
<evidence type="ECO:0000313" key="7">
    <source>
        <dbReference type="EnsemblMetazoa" id="BGLB009639-PC"/>
    </source>
</evidence>